<dbReference type="Proteomes" id="UP001415857">
    <property type="component" value="Unassembled WGS sequence"/>
</dbReference>
<keyword evidence="3" id="KW-1185">Reference proteome</keyword>
<sequence length="3158" mass="355926">MVFNELFQRRLVSLLRPWLREEPELELNLGFLRSHSIAKNLRFDTSVLNQLIDDPTRLSFKDVTIEHVSIRMSNWSVPAFTIEVRGVHVVLSVGERTEGSVEWMQKSIDTSLDDTKKTLSVLDPEGSALHDLLERISDTTSRNWIRTSLLNLIIKHCRLQMHGIHLQVQFPFSDDSFMCMSEAIELNAESKYLEHGCFLRGLIGAIILPSKESSFTLDGRGFEIGLKRNGHVNCVIPSTDMSTSIKLKDLQLVHFNLCVPELNFSFSPVDLTLILAFDKFLSKESKRVRNGRQLWKLARCRIGYLILTPRFSLHKIVGVVGLWVRYVNTYKHLLLLVGYSADNSLKKSAVKVSGDKRFSRSVKHYWKVISDVERELPPETIVQARRIARYRAALNVRGTEDSYTTSLVNGHFEFFRRILPLPSFIWKIICIIFHSLVNFFHLRKFLAKHPRIDAHLGITSEESCPRHCLGLNLGKISITISPINAVQPPFNEKMGSHVGISHLDLRSFCISIDALFLIYMEDLCEQSLSISSGHLKVMSSVNGAPVRKSSSKNFFNSSKGHWQERIDDSETILWSEPVQMFLLPKNCRTGTAKHSEGACVSFLENVLGEMWVSWKRSCMIFEETEIQYLENPCLLFEIKNFLTDSGLLKEPDSGFQKCGLTVGKLNFALGYSSILSIALLFRQVQNALCWTEDSGSARVLPNSPRSFEDPPEISWDNIYNLYASRMKTAVLRMLPEKHIQLGVLIAGPHIQMSLRKEFHAGNEDMNYVTSQDDFHLIFDVHNIEVAVWPTLGSDLASSTGYPGLDDVKSECCRLKEPQIIDIPKSDDEIYISQGQISLGFYLRVNGLNAYLEDSEKNQQFQVLKLMPMTVQLSNVRKYLHSFSSTVVAFSTSFCGMARGFTVLLYMDELSVFFQVVVGLYSAVSYAFTSLDSHGSVQYQELLRQEIMFAKPENQITARGAPLISKSSLFVINGTFDLKSMDIILHTSRKCTNVEIFLKTFDALSIKKLAEYDMPDYGTLFSVQKICAEIFCDEGKAEVFTDLSGIHSVIFRYHSQIGKSTDLSDLRILVLQSLNCLCEMSLSYCLFTLWLGSPQNASSTGNVSSGSDCSPSGCKTLYTERNSPSTIVTERSSVHSFNFDQKIGFASTIVAPASYWLLINIALSEIFIVRCSVKTVLLKAHQLNKLLSSLYVGGEFQTISWGVQGAYIFLETTALVMLVRCFASYHHCVTNILSVVPSSEKNCEEAEPGVNMTEVNDNSIERDPQGRLNTSQQAKWEMLEAFTMDLTQFSLVLVVEDESGAFRELVLEVDVCLNLELANMRRFFLFDLSRLSILSQILHESEENEVQIPHFSSVKSNDLSSDFVSGDSTVAFLHRDANWSVFDDASCSSGPISQKEAFGNNCVSQLSRLSHQSYILKQLRAIISAEKSVPGSENSPLFLNHVWVGSGSVSGFDMTISLSEILMVLSMDVSFSGVFSKDTASDMKQRHWNNNQESNKSWEETVPNGAIVAIQDVHQHMYFAIESVENKYSLVGTNHYSLVGERALFRVKYDTQRKWKLPVLWFSLISLHAKSDSGEPLQLNYRPGSGFVDISSTTDPKWALWRTLSYKPESYEGDIDWEPYNQLAKNTFYLVNKKNDCAVAFVDGLPEFVRKPGNPFKFKVFRDLPLARDVLKLDSRSVEASGTNLQHSPHVDKERAYMQAGILPRIDLTIDNVTLTIVHELSNTRDKAPLIRGCINNIQLIIQILSSKVRVISTLIAVLTYFDAQRNLWRELVPPVEICIFYRSSFQIQASEIVLDGVPVHAYFRIKELDIFLTELSLDILLFVIGKLDLAGPYSVRSYVILANCCKVENQSGLDLLCHFYDNQDLTIARKQSASIFLRHSALADQPSEKALFLSIQLAVIGAFSTSPIHLSLLEAQAFAWRTRIVSLEDSKAYPGPFLVVDISRKTEDGLMIVVSPLIKIHNETEFSMELRFRRPQQKEAEFASVFVKSGDTIDDSMAVFDAVNLSGGIKKALMSLSVGNFLFSFRPEITDGLRNFKKSPSVEWSDDLKGGKAVRLSGLFDKLTYRVRKAFSVEPVKCSFSTAHCSLKSADEVVSNMHFLIQIIGRDVPVIQPDKVGNAPDNRNSPIALQEKKEIFILPTVRVSNLLLSEIHVLLTETDPCASICHDNIGNQATIPCGSTIDLYANPAIIYFTVTLTAFNSSCKPVNSGDWVRRLHKQKDVNCLDIGLDFGGKYFASLRLSRGHRGILEAAIFTSYTLKNETDFPLFSFPANQKHLSWDEAQKFGSSIPPELGLFLPPKSNGSWFLKSNKVNLKLLEEKPSEALLDLDALSGFTEISLEREEAPGFKYITKLGLSLGPCSSKVVVPSQTVTMVPRYIVVNESKEVIIVRQCYLEDDMEGMIRISSGQKTTLQLQNRIIKRRQIGFFDNFVRKHRNANDDSLLYIQFQLNETGFGWSGPVCIASLGRFFLKFRKSLDSVQQPNQITGQDNSLMEFAAVHVVEEEPEVLGSESSVDYVWDDLTFPHKLVVQINDMPLLREINLDKVRPWKPLFKIRQQRGLAFPLPLDKRPRDKRRFNFGESNGIETVNMGYEVYADGLTRVLRICEFPESHKGDTVFQSSAKIQLRFSCFATHFLEHGKQDVDENEPSFYTPIIVARLVNITLDSLVTDQLKYNQIRVQSLNVDQKWVGAPFASMLQRHQSDFSDTNDCILHIAFILLSTTSNVKQVKYSSIVLQPVDLNLDEETLMRIVPFWRTSLSDSNTQSQQFYFDHFEIHPIKIPAIKHMVVELNGVLVTHALITMRELYIKCGQHYSWYAMRAIYIMKGSPLLPPAFASIFDDLASSSLDVFFDPSHGLISLPGLTVGTFKLISKCIDGKGFSGTKRYFGDLGKTLRTAGSNVLFAAVTQISDSVLKGAETSGFNGMVSGFHQGILKLAMEPSLLGNALMEGGPDRKIKLDQSPGVDELYIEGYLQAMLDTIYKQEYLRVRVIDNQVFLKNLPPNSSLIDEIMDRVKGFLISEALLKGDSSTSRPLRHLRGGSEWKIGPTVLTLCEHLFVSFAIRILRKQAGKFLSKIKLKEISRIKWNKKSEGDEHKAIVPATTTEEKPKEKFLLKWEIGKFALSGLVAYVDGRLCRSIPHPIARRIVSGFLLSFLDNNDKR</sequence>
<feature type="domain" description="Vacuolar protein sorting-associated protein 13 VPS13 adaptor binding" evidence="1">
    <location>
        <begin position="2131"/>
        <end position="2474"/>
    </location>
</feature>
<name>A0AAP0S2G1_LIQFO</name>
<comment type="caution">
    <text evidence="2">The sequence shown here is derived from an EMBL/GenBank/DDBJ whole genome shotgun (WGS) entry which is preliminary data.</text>
</comment>
<accession>A0AAP0S2G1</accession>
<dbReference type="PANTHER" id="PTHR16166">
    <property type="entry name" value="VACUOLAR PROTEIN SORTING-ASSOCIATED PROTEIN VPS13"/>
    <property type="match status" value="1"/>
</dbReference>
<evidence type="ECO:0000313" key="3">
    <source>
        <dbReference type="Proteomes" id="UP001415857"/>
    </source>
</evidence>
<dbReference type="InterPro" id="IPR026847">
    <property type="entry name" value="VPS13"/>
</dbReference>
<dbReference type="InterPro" id="IPR009543">
    <property type="entry name" value="VPS13_VAB"/>
</dbReference>
<evidence type="ECO:0000313" key="2">
    <source>
        <dbReference type="EMBL" id="KAK9285530.1"/>
    </source>
</evidence>
<dbReference type="GO" id="GO:0045053">
    <property type="term" value="P:protein retention in Golgi apparatus"/>
    <property type="evidence" value="ECO:0007669"/>
    <property type="project" value="TreeGrafter"/>
</dbReference>
<dbReference type="GO" id="GO:0006623">
    <property type="term" value="P:protein targeting to vacuole"/>
    <property type="evidence" value="ECO:0007669"/>
    <property type="project" value="TreeGrafter"/>
</dbReference>
<reference evidence="2 3" key="1">
    <citation type="journal article" date="2024" name="Plant J.">
        <title>Genome sequences and population genomics reveal climatic adaptation and genomic divergence between two closely related sweetgum species.</title>
        <authorList>
            <person name="Xu W.Q."/>
            <person name="Ren C.Q."/>
            <person name="Zhang X.Y."/>
            <person name="Comes H.P."/>
            <person name="Liu X.H."/>
            <person name="Li Y.G."/>
            <person name="Kettle C.J."/>
            <person name="Jalonen R."/>
            <person name="Gaisberger H."/>
            <person name="Ma Y.Z."/>
            <person name="Qiu Y.X."/>
        </authorList>
    </citation>
    <scope>NUCLEOTIDE SEQUENCE [LARGE SCALE GENOMIC DNA]</scope>
    <source>
        <strain evidence="2">Hangzhou</strain>
    </source>
</reference>
<dbReference type="PANTHER" id="PTHR16166:SF130">
    <property type="entry name" value="PROTEIN SORTING-ASSOCIATED PROTEIN, PUTATIVE (DUF1162)-RELATED"/>
    <property type="match status" value="1"/>
</dbReference>
<protein>
    <recommendedName>
        <fullName evidence="1">Vacuolar protein sorting-associated protein 13 VPS13 adaptor binding domain-containing protein</fullName>
    </recommendedName>
</protein>
<proteinExistence type="predicted"/>
<gene>
    <name evidence="2" type="ORF">L1049_024725</name>
</gene>
<organism evidence="2 3">
    <name type="scientific">Liquidambar formosana</name>
    <name type="common">Formosan gum</name>
    <dbReference type="NCBI Taxonomy" id="63359"/>
    <lineage>
        <taxon>Eukaryota</taxon>
        <taxon>Viridiplantae</taxon>
        <taxon>Streptophyta</taxon>
        <taxon>Embryophyta</taxon>
        <taxon>Tracheophyta</taxon>
        <taxon>Spermatophyta</taxon>
        <taxon>Magnoliopsida</taxon>
        <taxon>eudicotyledons</taxon>
        <taxon>Gunneridae</taxon>
        <taxon>Pentapetalae</taxon>
        <taxon>Saxifragales</taxon>
        <taxon>Altingiaceae</taxon>
        <taxon>Liquidambar</taxon>
    </lineage>
</organism>
<dbReference type="Pfam" id="PF25036">
    <property type="entry name" value="VPS13_VAB"/>
    <property type="match status" value="1"/>
</dbReference>
<evidence type="ECO:0000259" key="1">
    <source>
        <dbReference type="Pfam" id="PF25036"/>
    </source>
</evidence>
<dbReference type="EMBL" id="JBBPBK010000005">
    <property type="protein sequence ID" value="KAK9285530.1"/>
    <property type="molecule type" value="Genomic_DNA"/>
</dbReference>